<evidence type="ECO:0000313" key="1">
    <source>
        <dbReference type="EMBL" id="GAG53058.1"/>
    </source>
</evidence>
<dbReference type="EMBL" id="BARS01052375">
    <property type="protein sequence ID" value="GAG53058.1"/>
    <property type="molecule type" value="Genomic_DNA"/>
</dbReference>
<gene>
    <name evidence="1" type="ORF">S01H1_77876</name>
</gene>
<reference evidence="1" key="1">
    <citation type="journal article" date="2014" name="Front. Microbiol.">
        <title>High frequency of phylogenetically diverse reductive dehalogenase-homologous genes in deep subseafloor sedimentary metagenomes.</title>
        <authorList>
            <person name="Kawai M."/>
            <person name="Futagami T."/>
            <person name="Toyoda A."/>
            <person name="Takaki Y."/>
            <person name="Nishi S."/>
            <person name="Hori S."/>
            <person name="Arai W."/>
            <person name="Tsubouchi T."/>
            <person name="Morono Y."/>
            <person name="Uchiyama I."/>
            <person name="Ito T."/>
            <person name="Fujiyama A."/>
            <person name="Inagaki F."/>
            <person name="Takami H."/>
        </authorList>
    </citation>
    <scope>NUCLEOTIDE SEQUENCE</scope>
    <source>
        <strain evidence="1">Expedition CK06-06</strain>
    </source>
</reference>
<protein>
    <submittedName>
        <fullName evidence="1">Uncharacterized protein</fullName>
    </submittedName>
</protein>
<comment type="caution">
    <text evidence="1">The sequence shown here is derived from an EMBL/GenBank/DDBJ whole genome shotgun (WGS) entry which is preliminary data.</text>
</comment>
<sequence length="51" mass="6222">MIAFPMTMMDFLYTFLEVEEYNKLKAVWNKKGIDPIIIIYPEKIHIWLLPY</sequence>
<dbReference type="AlphaFoldDB" id="X0YXS0"/>
<proteinExistence type="predicted"/>
<accession>X0YXS0</accession>
<organism evidence="1">
    <name type="scientific">marine sediment metagenome</name>
    <dbReference type="NCBI Taxonomy" id="412755"/>
    <lineage>
        <taxon>unclassified sequences</taxon>
        <taxon>metagenomes</taxon>
        <taxon>ecological metagenomes</taxon>
    </lineage>
</organism>
<name>X0YXS0_9ZZZZ</name>